<evidence type="ECO:0000313" key="1">
    <source>
        <dbReference type="EMBL" id="KAF7830883.1"/>
    </source>
</evidence>
<evidence type="ECO:0000313" key="2">
    <source>
        <dbReference type="Proteomes" id="UP000634136"/>
    </source>
</evidence>
<dbReference type="OrthoDB" id="1935838at2759"/>
<dbReference type="EMBL" id="JAAIUW010000005">
    <property type="protein sequence ID" value="KAF7830883.1"/>
    <property type="molecule type" value="Genomic_DNA"/>
</dbReference>
<gene>
    <name evidence="1" type="ORF">G2W53_013216</name>
</gene>
<keyword evidence="1" id="KW-0808">Transferase</keyword>
<keyword evidence="2" id="KW-1185">Reference proteome</keyword>
<name>A0A834WR47_9FABA</name>
<dbReference type="GO" id="GO:0016301">
    <property type="term" value="F:kinase activity"/>
    <property type="evidence" value="ECO:0007669"/>
    <property type="project" value="UniProtKB-KW"/>
</dbReference>
<protein>
    <submittedName>
        <fullName evidence="1">CBL-interacting serine/threonine-protein kinase 10</fullName>
    </submittedName>
</protein>
<dbReference type="Gene3D" id="3.30.310.80">
    <property type="entry name" value="Kinase associated domain 1, KA1"/>
    <property type="match status" value="1"/>
</dbReference>
<accession>A0A834WR47</accession>
<comment type="caution">
    <text evidence="1">The sequence shown here is derived from an EMBL/GenBank/DDBJ whole genome shotgun (WGS) entry which is preliminary data.</text>
</comment>
<dbReference type="AlphaFoldDB" id="A0A834WR47"/>
<proteinExistence type="predicted"/>
<reference evidence="1" key="1">
    <citation type="submission" date="2020-09" db="EMBL/GenBank/DDBJ databases">
        <title>Genome-Enabled Discovery of Anthraquinone Biosynthesis in Senna tora.</title>
        <authorList>
            <person name="Kang S.-H."/>
            <person name="Pandey R.P."/>
            <person name="Lee C.-M."/>
            <person name="Sim J.-S."/>
            <person name="Jeong J.-T."/>
            <person name="Choi B.-S."/>
            <person name="Jung M."/>
            <person name="Ginzburg D."/>
            <person name="Zhao K."/>
            <person name="Won S.Y."/>
            <person name="Oh T.-J."/>
            <person name="Yu Y."/>
            <person name="Kim N.-H."/>
            <person name="Lee O.R."/>
            <person name="Lee T.-H."/>
            <person name="Bashyal P."/>
            <person name="Kim T.-S."/>
            <person name="Lee W.-H."/>
            <person name="Kawkins C."/>
            <person name="Kim C.-K."/>
            <person name="Kim J.S."/>
            <person name="Ahn B.O."/>
            <person name="Rhee S.Y."/>
            <person name="Sohng J.K."/>
        </authorList>
    </citation>
    <scope>NUCLEOTIDE SEQUENCE</scope>
    <source>
        <tissue evidence="1">Leaf</tissue>
    </source>
</reference>
<keyword evidence="1" id="KW-0418">Kinase</keyword>
<dbReference type="Proteomes" id="UP000634136">
    <property type="component" value="Unassembled WGS sequence"/>
</dbReference>
<organism evidence="1 2">
    <name type="scientific">Senna tora</name>
    <dbReference type="NCBI Taxonomy" id="362788"/>
    <lineage>
        <taxon>Eukaryota</taxon>
        <taxon>Viridiplantae</taxon>
        <taxon>Streptophyta</taxon>
        <taxon>Embryophyta</taxon>
        <taxon>Tracheophyta</taxon>
        <taxon>Spermatophyta</taxon>
        <taxon>Magnoliopsida</taxon>
        <taxon>eudicotyledons</taxon>
        <taxon>Gunneridae</taxon>
        <taxon>Pentapetalae</taxon>
        <taxon>rosids</taxon>
        <taxon>fabids</taxon>
        <taxon>Fabales</taxon>
        <taxon>Fabaceae</taxon>
        <taxon>Caesalpinioideae</taxon>
        <taxon>Cassia clade</taxon>
        <taxon>Senna</taxon>
    </lineage>
</organism>
<sequence length="74" mass="8640">MRMKITKKEGGLLKLESSREGVAIDAEIFEFTPAFHLIEMKKSSGDMLEYQKILKEDIRPALQDIVWAWQDEQQ</sequence>